<keyword evidence="3" id="KW-1185">Reference proteome</keyword>
<sequence length="289" mass="32151">MPSSLELTMGAAFVGGIVQVFLVSLATAQTFIFFKTSNGVHYLNQWAVFVLWALAVLHAISVIHVTFHYLVTRQADIGGPIVWSFLLESSLEALASDQPNANFICNKALAADERNFGTVTAVCPNYLPLEISHVETMAGIAHVQYTWAVKLDFIATSIIDFILSIALVYKLAKASKRLDWTDRSFDVVLAYALNTGIFARLNTKYYFQKSEGHITAVNVATPSHARLHTRREYDQQLHSSPSTSSTNKATINEVGLPLFHPADDHQRKTSIQLMQVKVTKERLADHDDE</sequence>
<dbReference type="AlphaFoldDB" id="A0AAW0CGX7"/>
<comment type="caution">
    <text evidence="2">The sequence shown here is derived from an EMBL/GenBank/DDBJ whole genome shotgun (WGS) entry which is preliminary data.</text>
</comment>
<name>A0AAW0CGX7_9AGAR</name>
<feature type="transmembrane region" description="Helical" evidence="1">
    <location>
        <begin position="12"/>
        <end position="34"/>
    </location>
</feature>
<organism evidence="2 3">
    <name type="scientific">Paramarasmius palmivorus</name>
    <dbReference type="NCBI Taxonomy" id="297713"/>
    <lineage>
        <taxon>Eukaryota</taxon>
        <taxon>Fungi</taxon>
        <taxon>Dikarya</taxon>
        <taxon>Basidiomycota</taxon>
        <taxon>Agaricomycotina</taxon>
        <taxon>Agaricomycetes</taxon>
        <taxon>Agaricomycetidae</taxon>
        <taxon>Agaricales</taxon>
        <taxon>Marasmiineae</taxon>
        <taxon>Marasmiaceae</taxon>
        <taxon>Paramarasmius</taxon>
    </lineage>
</organism>
<feature type="transmembrane region" description="Helical" evidence="1">
    <location>
        <begin position="153"/>
        <end position="172"/>
    </location>
</feature>
<keyword evidence="1" id="KW-1133">Transmembrane helix</keyword>
<keyword evidence="1" id="KW-0472">Membrane</keyword>
<accession>A0AAW0CGX7</accession>
<keyword evidence="1" id="KW-0812">Transmembrane</keyword>
<proteinExistence type="predicted"/>
<evidence type="ECO:0000313" key="3">
    <source>
        <dbReference type="Proteomes" id="UP001383192"/>
    </source>
</evidence>
<feature type="transmembrane region" description="Helical" evidence="1">
    <location>
        <begin position="46"/>
        <end position="70"/>
    </location>
</feature>
<gene>
    <name evidence="2" type="ORF">VNI00_011088</name>
</gene>
<reference evidence="2 3" key="1">
    <citation type="submission" date="2024-01" db="EMBL/GenBank/DDBJ databases">
        <title>A draft genome for a cacao thread blight-causing isolate of Paramarasmius palmivorus.</title>
        <authorList>
            <person name="Baruah I.K."/>
            <person name="Bukari Y."/>
            <person name="Amoako-Attah I."/>
            <person name="Meinhardt L.W."/>
            <person name="Bailey B.A."/>
            <person name="Cohen S.P."/>
        </authorList>
    </citation>
    <scope>NUCLEOTIDE SEQUENCE [LARGE SCALE GENOMIC DNA]</scope>
    <source>
        <strain evidence="2 3">GH-12</strain>
    </source>
</reference>
<protein>
    <submittedName>
        <fullName evidence="2">Uncharacterized protein</fullName>
    </submittedName>
</protein>
<evidence type="ECO:0000256" key="1">
    <source>
        <dbReference type="SAM" id="Phobius"/>
    </source>
</evidence>
<dbReference type="Proteomes" id="UP001383192">
    <property type="component" value="Unassembled WGS sequence"/>
</dbReference>
<evidence type="ECO:0000313" key="2">
    <source>
        <dbReference type="EMBL" id="KAK7037596.1"/>
    </source>
</evidence>
<dbReference type="EMBL" id="JAYKXP010000046">
    <property type="protein sequence ID" value="KAK7037596.1"/>
    <property type="molecule type" value="Genomic_DNA"/>
</dbReference>